<dbReference type="GO" id="GO:0000155">
    <property type="term" value="F:phosphorelay sensor kinase activity"/>
    <property type="evidence" value="ECO:0007669"/>
    <property type="project" value="InterPro"/>
</dbReference>
<dbReference type="Pfam" id="PF02518">
    <property type="entry name" value="HATPase_c"/>
    <property type="match status" value="1"/>
</dbReference>
<dbReference type="Gene3D" id="3.30.450.40">
    <property type="match status" value="2"/>
</dbReference>
<dbReference type="KEGG" id="cbx:Cenrod_0440"/>
<dbReference type="PROSITE" id="PS50112">
    <property type="entry name" value="PAS"/>
    <property type="match status" value="1"/>
</dbReference>
<dbReference type="InterPro" id="IPR003594">
    <property type="entry name" value="HATPase_dom"/>
</dbReference>
<keyword evidence="6" id="KW-0418">Kinase</keyword>
<dbReference type="SUPFAM" id="SSF55781">
    <property type="entry name" value="GAF domain-like"/>
    <property type="match status" value="2"/>
</dbReference>
<dbReference type="NCBIfam" id="TIGR00229">
    <property type="entry name" value="sensory_box"/>
    <property type="match status" value="1"/>
</dbReference>
<name>U5N8G3_9BURK</name>
<evidence type="ECO:0000313" key="7">
    <source>
        <dbReference type="Proteomes" id="UP000017184"/>
    </source>
</evidence>
<dbReference type="SMART" id="SM00387">
    <property type="entry name" value="HATPase_c"/>
    <property type="match status" value="1"/>
</dbReference>
<dbReference type="Pfam" id="PF13185">
    <property type="entry name" value="GAF_2"/>
    <property type="match status" value="2"/>
</dbReference>
<dbReference type="PANTHER" id="PTHR43065:SF50">
    <property type="entry name" value="HISTIDINE KINASE"/>
    <property type="match status" value="1"/>
</dbReference>
<reference evidence="6 7" key="1">
    <citation type="journal article" date="2013" name="Genome Biol.">
        <title>Genomic analysis reveals key aspects of prokaryotic symbiosis in the phototrophic consortium "Chlorochromatium aggregatum".</title>
        <authorList>
            <person name="Liu Z."/>
            <person name="Muller J."/>
            <person name="Li T."/>
            <person name="Alvey R.M."/>
            <person name="Vogl K."/>
            <person name="Frigaard N.U."/>
            <person name="Rockwell N.C."/>
            <person name="Boyd E.S."/>
            <person name="Tomsho L.P."/>
            <person name="Schuster S.C."/>
            <person name="Henke P."/>
            <person name="Rohde M."/>
            <person name="Overmann J."/>
            <person name="Bryant D.A."/>
        </authorList>
    </citation>
    <scope>NUCLEOTIDE SEQUENCE [LARGE SCALE GENOMIC DNA]</scope>
    <source>
        <strain evidence="6">CR</strain>
    </source>
</reference>
<dbReference type="InterPro" id="IPR036890">
    <property type="entry name" value="HATPase_C_sf"/>
</dbReference>
<dbReference type="InterPro" id="IPR005467">
    <property type="entry name" value="His_kinase_dom"/>
</dbReference>
<feature type="domain" description="PAS" evidence="5">
    <location>
        <begin position="299"/>
        <end position="369"/>
    </location>
</feature>
<dbReference type="AlphaFoldDB" id="U5N8G3"/>
<dbReference type="CDD" id="cd00082">
    <property type="entry name" value="HisKA"/>
    <property type="match status" value="1"/>
</dbReference>
<dbReference type="PROSITE" id="PS50109">
    <property type="entry name" value="HIS_KIN"/>
    <property type="match status" value="1"/>
</dbReference>
<evidence type="ECO:0000256" key="3">
    <source>
        <dbReference type="ARBA" id="ARBA00022553"/>
    </source>
</evidence>
<dbReference type="Pfam" id="PF08448">
    <property type="entry name" value="PAS_4"/>
    <property type="match status" value="2"/>
</dbReference>
<dbReference type="InterPro" id="IPR013656">
    <property type="entry name" value="PAS_4"/>
</dbReference>
<dbReference type="eggNOG" id="COG2203">
    <property type="taxonomic scope" value="Bacteria"/>
</dbReference>
<dbReference type="SUPFAM" id="SSF47384">
    <property type="entry name" value="Homodimeric domain of signal transducing histidine kinase"/>
    <property type="match status" value="1"/>
</dbReference>
<dbReference type="SUPFAM" id="SSF55874">
    <property type="entry name" value="ATPase domain of HSP90 chaperone/DNA topoisomerase II/histidine kinase"/>
    <property type="match status" value="1"/>
</dbReference>
<dbReference type="eggNOG" id="COG4191">
    <property type="taxonomic scope" value="Bacteria"/>
</dbReference>
<dbReference type="Gene3D" id="3.30.565.10">
    <property type="entry name" value="Histidine kinase-like ATPase, C-terminal domain"/>
    <property type="match status" value="1"/>
</dbReference>
<dbReference type="SUPFAM" id="SSF55785">
    <property type="entry name" value="PYP-like sensor domain (PAS domain)"/>
    <property type="match status" value="2"/>
</dbReference>
<dbReference type="EMBL" id="CP004885">
    <property type="protein sequence ID" value="AGX86558.1"/>
    <property type="molecule type" value="Genomic_DNA"/>
</dbReference>
<keyword evidence="3" id="KW-0597">Phosphoprotein</keyword>
<evidence type="ECO:0000259" key="5">
    <source>
        <dbReference type="PROSITE" id="PS50112"/>
    </source>
</evidence>
<gene>
    <name evidence="6" type="ORF">Cenrod_0440</name>
</gene>
<evidence type="ECO:0000256" key="1">
    <source>
        <dbReference type="ARBA" id="ARBA00000085"/>
    </source>
</evidence>
<feature type="domain" description="Histidine kinase" evidence="4">
    <location>
        <begin position="614"/>
        <end position="861"/>
    </location>
</feature>
<keyword evidence="6" id="KW-0808">Transferase</keyword>
<dbReference type="PANTHER" id="PTHR43065">
    <property type="entry name" value="SENSOR HISTIDINE KINASE"/>
    <property type="match status" value="1"/>
</dbReference>
<organism evidence="6 7">
    <name type="scientific">Candidatus Symbiobacter mobilis CR</name>
    <dbReference type="NCBI Taxonomy" id="946483"/>
    <lineage>
        <taxon>Bacteria</taxon>
        <taxon>Pseudomonadati</taxon>
        <taxon>Pseudomonadota</taxon>
        <taxon>Betaproteobacteria</taxon>
        <taxon>Burkholderiales</taxon>
        <taxon>Comamonadaceae</taxon>
    </lineage>
</organism>
<dbReference type="PRINTS" id="PR00344">
    <property type="entry name" value="BCTRLSENSOR"/>
</dbReference>
<keyword evidence="7" id="KW-1185">Reference proteome</keyword>
<accession>U5N8G3</accession>
<protein>
    <recommendedName>
        <fullName evidence="2">histidine kinase</fullName>
        <ecNumber evidence="2">2.7.13.3</ecNumber>
    </recommendedName>
</protein>
<dbReference type="Gene3D" id="1.10.287.130">
    <property type="match status" value="1"/>
</dbReference>
<dbReference type="Proteomes" id="UP000017184">
    <property type="component" value="Chromosome"/>
</dbReference>
<dbReference type="InterPro" id="IPR035965">
    <property type="entry name" value="PAS-like_dom_sf"/>
</dbReference>
<evidence type="ECO:0000259" key="4">
    <source>
        <dbReference type="PROSITE" id="PS50109"/>
    </source>
</evidence>
<dbReference type="InterPro" id="IPR036097">
    <property type="entry name" value="HisK_dim/P_sf"/>
</dbReference>
<dbReference type="EC" id="2.7.13.3" evidence="2"/>
<dbReference type="HOGENOM" id="CLU_330300_0_0_4"/>
<dbReference type="InterPro" id="IPR003661">
    <property type="entry name" value="HisK_dim/P_dom"/>
</dbReference>
<dbReference type="InterPro" id="IPR029016">
    <property type="entry name" value="GAF-like_dom_sf"/>
</dbReference>
<proteinExistence type="predicted"/>
<dbReference type="SMART" id="SM00091">
    <property type="entry name" value="PAS"/>
    <property type="match status" value="2"/>
</dbReference>
<dbReference type="Gene3D" id="3.30.450.20">
    <property type="entry name" value="PAS domain"/>
    <property type="match status" value="2"/>
</dbReference>
<dbReference type="InterPro" id="IPR000014">
    <property type="entry name" value="PAS"/>
</dbReference>
<dbReference type="STRING" id="946483.Cenrod_0440"/>
<evidence type="ECO:0000313" key="6">
    <source>
        <dbReference type="EMBL" id="AGX86558.1"/>
    </source>
</evidence>
<dbReference type="InterPro" id="IPR004358">
    <property type="entry name" value="Sig_transdc_His_kin-like_C"/>
</dbReference>
<dbReference type="CDD" id="cd00130">
    <property type="entry name" value="PAS"/>
    <property type="match status" value="2"/>
</dbReference>
<comment type="catalytic activity">
    <reaction evidence="1">
        <text>ATP + protein L-histidine = ADP + protein N-phospho-L-histidine.</text>
        <dbReference type="EC" id="2.7.13.3"/>
    </reaction>
</comment>
<dbReference type="SMART" id="SM00065">
    <property type="entry name" value="GAF"/>
    <property type="match status" value="2"/>
</dbReference>
<dbReference type="InterPro" id="IPR003018">
    <property type="entry name" value="GAF"/>
</dbReference>
<evidence type="ECO:0000256" key="2">
    <source>
        <dbReference type="ARBA" id="ARBA00012438"/>
    </source>
</evidence>
<sequence>MVECGQTIIRSRSRGVLFGDVCRHLVDAGGMRAAWVGIWNPLEHRIWPTARYGKGLGYLQALSLGGKVGVHLGGSLAEQAIARNELVWSDDVTTDPGMESLRELASPLQWRSALVVPLQLGGAAWGVLNVYAEQGKAFDAGVRSLFEQLSANISHALDIFENDAQRREAEFALQESEVRYNALFASSCMPLIVLDPKSGRIVDANIRALDFYGWNHAGFTSMCVAQIYVCDPETAMRELHEAAECTFVSLEHRHRLHSGEVRDVEIFSSPIHIDGGKFLIWAVHDVSERKRLHAKMRSAQALTQRFIDHLPGAAFVKDKDLRLIVVNRHLGTMLGAEPHTLVGKTAYDLFPPEFAHNATHFDQEVLADGKSRTMDEFFEGRHAETTLFVMEDDTGERFLGGLSIDVTDPGRIRERTRGLLQLNEFASKMDEPAFLLQGLESAQSLTSSQIGFLHFVSADQQHYEMAVWTASTRNFCSADYPTHGSLHTAGVWADCLRQACPVIYNDYSTVPHKHGLPEGHPALNRFITVPIMEDGLARILIGVGNKRNAYDQIDTDTLLLVGNGMWRIIGRMRAERALQQRLQEMSALYRDLAEAQSQLLQSEKLASIGQLAAGVAHEINNPIGFIKSNLGSLADYVAKLLDIAKAYAHTEDELEAQGIHSPAFEELRRRKAEADFDFLLTDLPELIEESREGVERVGKIVMDLKNFARVGDSDFGWADIHAGLESTINVVWNELKYKADVVREYGELPLVFCVASQINQVFMNLLINAAQAMTTRGTITVRTGAVGDEVWIEVQDTGCGIDLAKQARIFDPFFTTKPVGQGTGLGLSIAMNIAKQHQGSLTVQSQPGEGTVFRMTLPVCPVTGNPPQ</sequence>